<organism evidence="1 2">
    <name type="scientific">Clostridium botulinum</name>
    <dbReference type="NCBI Taxonomy" id="1491"/>
    <lineage>
        <taxon>Bacteria</taxon>
        <taxon>Bacillati</taxon>
        <taxon>Bacillota</taxon>
        <taxon>Clostridia</taxon>
        <taxon>Eubacteriales</taxon>
        <taxon>Clostridiaceae</taxon>
        <taxon>Clostridium</taxon>
    </lineage>
</organism>
<accession>A0AAU8Z0R3</accession>
<evidence type="ECO:0000313" key="1">
    <source>
        <dbReference type="EMBL" id="AVP66358.1"/>
    </source>
</evidence>
<dbReference type="EMBL" id="CP027776">
    <property type="protein sequence ID" value="AVP66358.1"/>
    <property type="molecule type" value="Genomic_DNA"/>
</dbReference>
<dbReference type="InterPro" id="IPR031707">
    <property type="entry name" value="AbiGii_2"/>
</dbReference>
<gene>
    <name evidence="1" type="ORF">C3B64_19905</name>
</gene>
<protein>
    <submittedName>
        <fullName evidence="1">Uncharacterized protein</fullName>
    </submittedName>
</protein>
<evidence type="ECO:0000313" key="2">
    <source>
        <dbReference type="Proteomes" id="UP000238070"/>
    </source>
</evidence>
<dbReference type="Pfam" id="PF16873">
    <property type="entry name" value="AbiGii_2"/>
    <property type="match status" value="1"/>
</dbReference>
<reference evidence="1 2" key="1">
    <citation type="submission" date="2018-01" db="EMBL/GenBank/DDBJ databases">
        <title>Genetic Diversity of Clostridium botulinum in seafood.</title>
        <authorList>
            <person name="Athira V."/>
            <person name="Arun Jyothi P.V."/>
            <person name="Lalitha K.V."/>
            <person name="Joseph T.C."/>
        </authorList>
    </citation>
    <scope>NUCLEOTIDE SEQUENCE [LARGE SCALE GENOMIC DNA]</scope>
    <source>
        <strain evidence="1 2">Mfbjulcb5</strain>
    </source>
</reference>
<dbReference type="Proteomes" id="UP000238070">
    <property type="component" value="Chromosome"/>
</dbReference>
<sequence length="398" mass="46357">MVKVFSNFKKAFKPNEVSQNIPEEVIKSLNKELPEGFRYANIGEGVCAINSVEDKFDLSAKIEMPSYLPSDFKPSTIQDVMEFAYRSQRRLKIIPNENGCININGKEINVNDIIKYPFEKIVNNELFISPEPFNPPFTLSIEGNSIKKELLIKRQPYEDMNKSLFKNINNESINLEYLIDEKMESMKINFSINIEKAKSINEVIECLKLYDAFIKKDIKINGMKLSKITNGNIKKNENILKTIDFWQKVHVVEQKLNANFNPRIPIKRNDAYVIKKLYRSLIEKKPYKEYIDMNEIEIVAEKNGDIKIGSQLEITSIQQSKIEFSEDKFELFDIVGLFGFQISDIKIVNKEKNKYKLLIEPIKDEKIYMSTQHFIKLEEAQDHINDVEKLKNADLIVM</sequence>
<proteinExistence type="predicted"/>
<dbReference type="AlphaFoldDB" id="A0AAU8Z0R3"/>
<name>A0AAU8Z0R3_CLOBO</name>